<dbReference type="RefSeq" id="WP_097157246.1">
    <property type="nucleotide sequence ID" value="NZ_JBEPMQ010000013.1"/>
</dbReference>
<keyword evidence="3" id="KW-1185">Reference proteome</keyword>
<evidence type="ECO:0000256" key="1">
    <source>
        <dbReference type="SAM" id="Phobius"/>
    </source>
</evidence>
<evidence type="ECO:0000313" key="3">
    <source>
        <dbReference type="Proteomes" id="UP000219546"/>
    </source>
</evidence>
<keyword evidence="1" id="KW-0472">Membrane</keyword>
<accession>A0A285CLC9</accession>
<feature type="transmembrane region" description="Helical" evidence="1">
    <location>
        <begin position="59"/>
        <end position="77"/>
    </location>
</feature>
<name>A0A285CLC9_9BACI</name>
<reference evidence="2 3" key="1">
    <citation type="submission" date="2017-08" db="EMBL/GenBank/DDBJ databases">
        <authorList>
            <person name="de Groot N.N."/>
        </authorList>
    </citation>
    <scope>NUCLEOTIDE SEQUENCE [LARGE SCALE GENOMIC DNA]</scope>
    <source>
        <strain evidence="2 3">JC228</strain>
    </source>
</reference>
<evidence type="ECO:0000313" key="2">
    <source>
        <dbReference type="EMBL" id="SNX67823.1"/>
    </source>
</evidence>
<gene>
    <name evidence="2" type="ORF">SAMN05877753_10227</name>
</gene>
<protein>
    <submittedName>
        <fullName evidence="2">Uncharacterized protein</fullName>
    </submittedName>
</protein>
<sequence length="89" mass="9986">MEIIKFQEFMKGPSLAAITPDPQIFHMVDIGFNFFLTSGAVLLTLVLLEKAGFSVNETLMRVIMIGSIAVSILLFVFKHGLFRHIVMGW</sequence>
<dbReference type="EMBL" id="OAOP01000002">
    <property type="protein sequence ID" value="SNX67823.1"/>
    <property type="molecule type" value="Genomic_DNA"/>
</dbReference>
<proteinExistence type="predicted"/>
<keyword evidence="1" id="KW-1133">Transmembrane helix</keyword>
<keyword evidence="1" id="KW-0812">Transmembrane</keyword>
<organism evidence="2 3">
    <name type="scientific">Bacillus oleivorans</name>
    <dbReference type="NCBI Taxonomy" id="1448271"/>
    <lineage>
        <taxon>Bacteria</taxon>
        <taxon>Bacillati</taxon>
        <taxon>Bacillota</taxon>
        <taxon>Bacilli</taxon>
        <taxon>Bacillales</taxon>
        <taxon>Bacillaceae</taxon>
        <taxon>Bacillus</taxon>
    </lineage>
</organism>
<dbReference type="AlphaFoldDB" id="A0A285CLC9"/>
<dbReference type="OrthoDB" id="2881583at2"/>
<dbReference type="Proteomes" id="UP000219546">
    <property type="component" value="Unassembled WGS sequence"/>
</dbReference>
<feature type="transmembrane region" description="Helical" evidence="1">
    <location>
        <begin position="30"/>
        <end position="47"/>
    </location>
</feature>